<dbReference type="Proteomes" id="UP001237642">
    <property type="component" value="Unassembled WGS sequence"/>
</dbReference>
<feature type="compositionally biased region" description="Polar residues" evidence="1">
    <location>
        <begin position="1207"/>
        <end position="1224"/>
    </location>
</feature>
<name>A0AAD8J2X2_9APIA</name>
<reference evidence="2" key="2">
    <citation type="submission" date="2023-05" db="EMBL/GenBank/DDBJ databases">
        <authorList>
            <person name="Schelkunov M.I."/>
        </authorList>
    </citation>
    <scope>NUCLEOTIDE SEQUENCE</scope>
    <source>
        <strain evidence="2">Hsosn_3</strain>
        <tissue evidence="2">Leaf</tissue>
    </source>
</reference>
<feature type="compositionally biased region" description="Basic and acidic residues" evidence="1">
    <location>
        <begin position="794"/>
        <end position="813"/>
    </location>
</feature>
<dbReference type="PANTHER" id="PTHR31008">
    <property type="entry name" value="COP1-INTERACTING PROTEIN-RELATED"/>
    <property type="match status" value="1"/>
</dbReference>
<feature type="compositionally biased region" description="Basic residues" evidence="1">
    <location>
        <begin position="417"/>
        <end position="426"/>
    </location>
</feature>
<comment type="caution">
    <text evidence="2">The sequence shown here is derived from an EMBL/GenBank/DDBJ whole genome shotgun (WGS) entry which is preliminary data.</text>
</comment>
<feature type="region of interest" description="Disordered" evidence="1">
    <location>
        <begin position="889"/>
        <end position="922"/>
    </location>
</feature>
<proteinExistence type="predicted"/>
<sequence length="1283" mass="141487">MKSTTRLDSTVFQLTPTRTRFDLYIVANGKKEKLASGLLKPFLPHLKTAEEQIAKGGYSILLEPPAADNATWFTKGTLERFVRFVSTPEILERVYTIESEIVQIEKAISAQGNNDIGTKTIEDHHVKPVLAIEGNSSKPDANEEKAIVLYTPGTQSTEANGSIIQEENSKVELLKVLDTRKTVLQKEQGMAFARATAAGFDMDHMTPLVSFAKCFGASRLLDACLRFMDLWKGKHESGQWLEIEAAETVSSKSEFLTMHASGIMLSSIANKHEMQQEFVPEIDDKAGPDKSAGLRPPVSYQVQLGQQEYFPGQFPHPMFPPWPMQSPSSGMPFYPGYPMQGTPYYQNYVGSGPYQQPFHQVAEDSQVSINQRERPRRQSLDSSDGSTESDTSEIDASGIKMQNDLHKKITDSEPRKKAGRSGKKKRDMVVIRNINYVTSKQKKSSGSESNSDSGSETDGDGRDLLSEFNKSYDKEESAIADGGHWQAFQSCLLRDTNEDSLAVSDAMFASEKDVKIRRKQNTVIDDPLAFTERNPVESQGRWSTKFDKASGNVSRLNKASNDELSTARVEGHYRNGRLGTDDMQFPDINGSNILLTTGNDEFMVAGRENKSEFRSASDLAINKYEVSTDNMAYMADESFIVPFRSMSLDQVGSDDRANYGMDPEISSKHESSENIVNMDRNQLNDESAEVSLLPERGSEKRSLGYDPALDYETHFGHAASVATKHKEAVTDAKQVSKNTHKDKKSKVVSETLDKKKFGGPVRRGKQSKLSPVDEARLRAEKLRTYKADLQKLKKEKEEAEHKRIEALKMERQKRITARGSSTSAQSSLPSLSARKSLPTKTSPISHRGSKFSDSEPGSSSPLQRSKIRTASLGSADSKLASKISKSIDFNHLPGNRLTRSVSSLTDAKNEPSSVTPDSKASMARIRKLSEPKTISGHPALSLKSGAAESLPKLKVSNGSEGKKKNAIVNLDRTKGATLPEVKTKTSKGTLNVKQKKLVEKDTTLKVNEGKSSVPSGRIHENLDDNLVVEKTVVMLECQKSSVLDVGTSVGVAGKHNDINDSQIDNLVVSEYAPIRATPSPFFHPPRISKAPMITVDQEPSLIQSQEKTSSSKVMTNTVSRGSTTFSSIGISEEPYQAPFARVSSIEDPCTRNSEYGKVPTSSLLSVTTKTTENHTSHSENMKFEKPLTKESSKGFRRFLKMGRKNHSSTATEQNAEVDNTSINEVEQDKDGKIDATSTEGLTLKNLISQDETPTAASTSQKSSRHFSLLSHFRSKTSEKKLIS</sequence>
<evidence type="ECO:0000313" key="2">
    <source>
        <dbReference type="EMBL" id="KAK1395351.1"/>
    </source>
</evidence>
<feature type="region of interest" description="Disordered" evidence="1">
    <location>
        <begin position="794"/>
        <end position="875"/>
    </location>
</feature>
<feature type="region of interest" description="Disordered" evidence="1">
    <location>
        <begin position="1203"/>
        <end position="1283"/>
    </location>
</feature>
<feature type="compositionally biased region" description="Low complexity" evidence="1">
    <location>
        <begin position="820"/>
        <end position="833"/>
    </location>
</feature>
<dbReference type="EMBL" id="JAUIZM010000003">
    <property type="protein sequence ID" value="KAK1395351.1"/>
    <property type="molecule type" value="Genomic_DNA"/>
</dbReference>
<feature type="compositionally biased region" description="Polar residues" evidence="1">
    <location>
        <begin position="897"/>
        <end position="918"/>
    </location>
</feature>
<evidence type="ECO:0000256" key="1">
    <source>
        <dbReference type="SAM" id="MobiDB-lite"/>
    </source>
</evidence>
<feature type="compositionally biased region" description="Polar residues" evidence="1">
    <location>
        <begin position="1235"/>
        <end position="1261"/>
    </location>
</feature>
<feature type="compositionally biased region" description="Basic and acidic residues" evidence="1">
    <location>
        <begin position="745"/>
        <end position="756"/>
    </location>
</feature>
<gene>
    <name evidence="2" type="ORF">POM88_014407</name>
</gene>
<evidence type="ECO:0000313" key="3">
    <source>
        <dbReference type="Proteomes" id="UP001237642"/>
    </source>
</evidence>
<protein>
    <submittedName>
        <fullName evidence="2">COP1-interacting protein-related</fullName>
    </submittedName>
</protein>
<accession>A0AAD8J2X2</accession>
<feature type="region of interest" description="Disordered" evidence="1">
    <location>
        <begin position="363"/>
        <end position="465"/>
    </location>
</feature>
<reference evidence="2" key="1">
    <citation type="submission" date="2023-02" db="EMBL/GenBank/DDBJ databases">
        <title>Genome of toxic invasive species Heracleum sosnowskyi carries increased number of genes despite the absence of recent whole-genome duplications.</title>
        <authorList>
            <person name="Schelkunov M."/>
            <person name="Shtratnikova V."/>
            <person name="Makarenko M."/>
            <person name="Klepikova A."/>
            <person name="Omelchenko D."/>
            <person name="Novikova G."/>
            <person name="Obukhova E."/>
            <person name="Bogdanov V."/>
            <person name="Penin A."/>
            <person name="Logacheva M."/>
        </authorList>
    </citation>
    <scope>NUCLEOTIDE SEQUENCE</scope>
    <source>
        <strain evidence="2">Hsosn_3</strain>
        <tissue evidence="2">Leaf</tissue>
    </source>
</reference>
<feature type="region of interest" description="Disordered" evidence="1">
    <location>
        <begin position="730"/>
        <end position="775"/>
    </location>
</feature>
<dbReference type="PANTHER" id="PTHR31008:SF2">
    <property type="entry name" value="COP1-INTERACTING PROTEIN-LIKE PROTEIN"/>
    <property type="match status" value="1"/>
</dbReference>
<feature type="compositionally biased region" description="Basic and acidic residues" evidence="1">
    <location>
        <begin position="403"/>
        <end position="416"/>
    </location>
</feature>
<keyword evidence="3" id="KW-1185">Reference proteome</keyword>
<feature type="compositionally biased region" description="Low complexity" evidence="1">
    <location>
        <begin position="444"/>
        <end position="456"/>
    </location>
</feature>
<feature type="compositionally biased region" description="Low complexity" evidence="1">
    <location>
        <begin position="380"/>
        <end position="389"/>
    </location>
</feature>
<organism evidence="2 3">
    <name type="scientific">Heracleum sosnowskyi</name>
    <dbReference type="NCBI Taxonomy" id="360622"/>
    <lineage>
        <taxon>Eukaryota</taxon>
        <taxon>Viridiplantae</taxon>
        <taxon>Streptophyta</taxon>
        <taxon>Embryophyta</taxon>
        <taxon>Tracheophyta</taxon>
        <taxon>Spermatophyta</taxon>
        <taxon>Magnoliopsida</taxon>
        <taxon>eudicotyledons</taxon>
        <taxon>Gunneridae</taxon>
        <taxon>Pentapetalae</taxon>
        <taxon>asterids</taxon>
        <taxon>campanulids</taxon>
        <taxon>Apiales</taxon>
        <taxon>Apiaceae</taxon>
        <taxon>Apioideae</taxon>
        <taxon>apioid superclade</taxon>
        <taxon>Tordylieae</taxon>
        <taxon>Tordyliinae</taxon>
        <taxon>Heracleum</taxon>
    </lineage>
</organism>